<keyword evidence="3" id="KW-1185">Reference proteome</keyword>
<proteinExistence type="predicted"/>
<dbReference type="OrthoDB" id="272930at2759"/>
<dbReference type="RefSeq" id="XP_067174287.1">
    <property type="nucleotide sequence ID" value="XM_067318182.1"/>
</dbReference>
<dbReference type="Proteomes" id="UP000673552">
    <property type="component" value="Chromosome 36"/>
</dbReference>
<gene>
    <name evidence="2" type="ORF">LSCM1_00532</name>
</gene>
<dbReference type="KEGG" id="lmat:92510694"/>
<sequence>MSFLREALSINRTLVTIALLLSLPLLLDLTKLPDSLAAQEYVFSLLTPCDGPGLCNVCGEVLEMVDVIQRGLVNPFRERLTVSSTDWDLHAMRSYQRCLREPFLRGCETLLHKVTTQRTELARLILEQVVDDKRFRQKWGSFGKDYVMSNAAQLARYIFEAQERSLSGKRDPRKEDGAAGNIIYGESTLSLGGDPEVESLVTHVWFLRRDVQLLHRDFCYPFCEGRLSLLGRIRLALARFYVRYAVKSRLLLLRQYHRGTLLVAELMMIGFAFCVERLMRPGLNAGGAGIRRITRLPCSTVGPTSSSSGHVSGAHGGEVTAAASSGISSGGRFHCRLGRRRRWVVAV</sequence>
<evidence type="ECO:0000256" key="1">
    <source>
        <dbReference type="SAM" id="SignalP"/>
    </source>
</evidence>
<protein>
    <submittedName>
        <fullName evidence="2">Uncharacterized protein</fullName>
    </submittedName>
</protein>
<name>A0A836GTC7_9TRYP</name>
<feature type="signal peptide" evidence="1">
    <location>
        <begin position="1"/>
        <end position="37"/>
    </location>
</feature>
<keyword evidence="1" id="KW-0732">Signal</keyword>
<dbReference type="EMBL" id="JAFEUZ010000036">
    <property type="protein sequence ID" value="KAG5464350.1"/>
    <property type="molecule type" value="Genomic_DNA"/>
</dbReference>
<accession>A0A836GTC7</accession>
<reference evidence="2 3" key="1">
    <citation type="submission" date="2021-03" db="EMBL/GenBank/DDBJ databases">
        <title>Leishmania (Mundinia) martiniquensis Genome sequencing and assembly.</title>
        <authorList>
            <person name="Almutairi H."/>
            <person name="Gatherer D."/>
        </authorList>
    </citation>
    <scope>NUCLEOTIDE SEQUENCE [LARGE SCALE GENOMIC DNA]</scope>
    <source>
        <strain evidence="2">LSCM1</strain>
    </source>
</reference>
<evidence type="ECO:0000313" key="2">
    <source>
        <dbReference type="EMBL" id="KAG5464350.1"/>
    </source>
</evidence>
<comment type="caution">
    <text evidence="2">The sequence shown here is derived from an EMBL/GenBank/DDBJ whole genome shotgun (WGS) entry which is preliminary data.</text>
</comment>
<organism evidence="2 3">
    <name type="scientific">Leishmania martiniquensis</name>
    <dbReference type="NCBI Taxonomy" id="1580590"/>
    <lineage>
        <taxon>Eukaryota</taxon>
        <taxon>Discoba</taxon>
        <taxon>Euglenozoa</taxon>
        <taxon>Kinetoplastea</taxon>
        <taxon>Metakinetoplastina</taxon>
        <taxon>Trypanosomatida</taxon>
        <taxon>Trypanosomatidae</taxon>
        <taxon>Leishmaniinae</taxon>
        <taxon>Leishmania</taxon>
    </lineage>
</organism>
<dbReference type="GeneID" id="92510694"/>
<feature type="chain" id="PRO_5032760652" evidence="1">
    <location>
        <begin position="38"/>
        <end position="347"/>
    </location>
</feature>
<evidence type="ECO:0000313" key="3">
    <source>
        <dbReference type="Proteomes" id="UP000673552"/>
    </source>
</evidence>
<dbReference type="AlphaFoldDB" id="A0A836GTC7"/>